<dbReference type="InterPro" id="IPR012816">
    <property type="entry name" value="NADAR"/>
</dbReference>
<feature type="compositionally biased region" description="Polar residues" evidence="3">
    <location>
        <begin position="138"/>
        <end position="151"/>
    </location>
</feature>
<feature type="compositionally biased region" description="Low complexity" evidence="3">
    <location>
        <begin position="369"/>
        <end position="386"/>
    </location>
</feature>
<dbReference type="Pfam" id="PF08719">
    <property type="entry name" value="NADAR"/>
    <property type="match status" value="1"/>
</dbReference>
<feature type="domain" description="Opioid growth factor receptor (OGFr) conserved" evidence="4">
    <location>
        <begin position="188"/>
        <end position="299"/>
    </location>
</feature>
<evidence type="ECO:0000259" key="5">
    <source>
        <dbReference type="Pfam" id="PF08719"/>
    </source>
</evidence>
<evidence type="ECO:0000313" key="7">
    <source>
        <dbReference type="Proteomes" id="UP001203338"/>
    </source>
</evidence>
<dbReference type="EMBL" id="JAMFLX010000014">
    <property type="protein sequence ID" value="MCL6270521.1"/>
    <property type="molecule type" value="Genomic_DNA"/>
</dbReference>
<evidence type="ECO:0000256" key="2">
    <source>
        <dbReference type="ARBA" id="ARBA00000751"/>
    </source>
</evidence>
<dbReference type="Gene3D" id="1.10.357.40">
    <property type="entry name" value="YbiA-like"/>
    <property type="match status" value="1"/>
</dbReference>
<dbReference type="SUPFAM" id="SSF143990">
    <property type="entry name" value="YbiA-like"/>
    <property type="match status" value="1"/>
</dbReference>
<dbReference type="Pfam" id="PF04664">
    <property type="entry name" value="OGFr_N"/>
    <property type="match status" value="1"/>
</dbReference>
<comment type="catalytic activity">
    <reaction evidence="2">
        <text>2,5-diamino-6-hydroxy-4-(5-phosphoribosylamino)-pyrimidine + H2O = 2,5,6-triamino-4-hydroxypyrimidine + D-ribose 5-phosphate</text>
        <dbReference type="Rhea" id="RHEA:23436"/>
        <dbReference type="ChEBI" id="CHEBI:15377"/>
        <dbReference type="ChEBI" id="CHEBI:58614"/>
        <dbReference type="ChEBI" id="CHEBI:78346"/>
        <dbReference type="ChEBI" id="CHEBI:137796"/>
    </reaction>
</comment>
<sequence length="642" mass="72321">MGPESRINGRHWRSVQEDIGRNPKDYIIQNNGNQKWLETRSGLVVWREGTQKYNLVRTCNPSKKNDVKHCLDLVDDLPEATCKLLLERKITPHGTTTSLYRPPNPASTPTSPAPTPSSSPSMVPVDEKTDEGDETVITPPSATYSTTSDSPPNEKETGRQWFDAYINPSKLLPGSRWSLDAIHKLSEQQFEDEHDFIEAMFPNPEPGQYHNPQMPLLSAPMADVVNSSDALKEQALKNLDRVLEHMGISRDGETFQVVPNAWEKTDRWLPPPNGKDDDHIKLRITRTLIFLHECGLPHAEGLHQLLQTEREANGWPRVDYWDEALGKGSIQSHPAPGIIGVPGTSSSKLPLPPTAAPGKPPVPKRTPPVRRTGLDLTRPTTGRTPGAPENNSIALNPNPNHKPSQSHCSYTIPAFDRNGQLIHLKVQDNNYDQVREFLEKSPNHPYAQKLNDKNGVGSENGAIRFYDNAYDRRHRLNNEYLTNTHRHFQGTTLVPLTFPGDPNQYHSVEQYFQSRKFIDGAKQGASKHLLKTAWLDVMSSNNGKEASERGREQKYSDLIDFDKWNQVKQGIMYRAILHKFQQNAELRQKLIATWPNVIIEDTSEQQEHIDDYWGSGIGDVGSNITGQILGQVREELMANPQP</sequence>
<evidence type="ECO:0000259" key="4">
    <source>
        <dbReference type="Pfam" id="PF04664"/>
    </source>
</evidence>
<feature type="region of interest" description="Disordered" evidence="3">
    <location>
        <begin position="343"/>
        <end position="407"/>
    </location>
</feature>
<dbReference type="RefSeq" id="WP_249699757.1">
    <property type="nucleotide sequence ID" value="NZ_JAMFLX010000014.1"/>
</dbReference>
<organism evidence="6 7">
    <name type="scientific">Parendozoicomonas callyspongiae</name>
    <dbReference type="NCBI Taxonomy" id="2942213"/>
    <lineage>
        <taxon>Bacteria</taxon>
        <taxon>Pseudomonadati</taxon>
        <taxon>Pseudomonadota</taxon>
        <taxon>Gammaproteobacteria</taxon>
        <taxon>Oceanospirillales</taxon>
        <taxon>Endozoicomonadaceae</taxon>
        <taxon>Parendozoicomonas</taxon>
    </lineage>
</organism>
<feature type="compositionally biased region" description="Pro residues" evidence="3">
    <location>
        <begin position="350"/>
        <end position="366"/>
    </location>
</feature>
<protein>
    <submittedName>
        <fullName evidence="6">NADAR family protein</fullName>
    </submittedName>
</protein>
<evidence type="ECO:0000256" key="1">
    <source>
        <dbReference type="ARBA" id="ARBA00000022"/>
    </source>
</evidence>
<dbReference type="InterPro" id="IPR037238">
    <property type="entry name" value="YbiA-like_sf"/>
</dbReference>
<feature type="region of interest" description="Disordered" evidence="3">
    <location>
        <begin position="94"/>
        <end position="157"/>
    </location>
</feature>
<gene>
    <name evidence="6" type="ORF">M3P05_11365</name>
</gene>
<evidence type="ECO:0000313" key="6">
    <source>
        <dbReference type="EMBL" id="MCL6270521.1"/>
    </source>
</evidence>
<feature type="compositionally biased region" description="Pro residues" evidence="3">
    <location>
        <begin position="102"/>
        <end position="117"/>
    </location>
</feature>
<dbReference type="Proteomes" id="UP001203338">
    <property type="component" value="Unassembled WGS sequence"/>
</dbReference>
<feature type="domain" description="NADAR" evidence="5">
    <location>
        <begin position="500"/>
        <end position="636"/>
    </location>
</feature>
<keyword evidence="7" id="KW-1185">Reference proteome</keyword>
<reference evidence="6 7" key="1">
    <citation type="submission" date="2022-05" db="EMBL/GenBank/DDBJ databases">
        <authorList>
            <person name="Park J.-S."/>
        </authorList>
    </citation>
    <scope>NUCLEOTIDE SEQUENCE [LARGE SCALE GENOMIC DNA]</scope>
    <source>
        <strain evidence="6 7">2012CJ34-2</strain>
    </source>
</reference>
<accession>A0ABT0PHP0</accession>
<feature type="compositionally biased region" description="Polar residues" evidence="3">
    <location>
        <begin position="389"/>
        <end position="407"/>
    </location>
</feature>
<dbReference type="InterPro" id="IPR006757">
    <property type="entry name" value="OGF_rcpt"/>
</dbReference>
<comment type="catalytic activity">
    <reaction evidence="1">
        <text>5-amino-6-(5-phospho-D-ribosylamino)uracil + H2O = 5,6-diaminouracil + D-ribose 5-phosphate</text>
        <dbReference type="Rhea" id="RHEA:55020"/>
        <dbReference type="ChEBI" id="CHEBI:15377"/>
        <dbReference type="ChEBI" id="CHEBI:46252"/>
        <dbReference type="ChEBI" id="CHEBI:58453"/>
        <dbReference type="ChEBI" id="CHEBI:78346"/>
    </reaction>
</comment>
<proteinExistence type="predicted"/>
<dbReference type="CDD" id="cd15457">
    <property type="entry name" value="NADAR"/>
    <property type="match status" value="1"/>
</dbReference>
<name>A0ABT0PHP0_9GAMM</name>
<evidence type="ECO:0000256" key="3">
    <source>
        <dbReference type="SAM" id="MobiDB-lite"/>
    </source>
</evidence>
<comment type="caution">
    <text evidence="6">The sequence shown here is derived from an EMBL/GenBank/DDBJ whole genome shotgun (WGS) entry which is preliminary data.</text>
</comment>